<keyword evidence="7" id="KW-1015">Disulfide bond</keyword>
<dbReference type="InterPro" id="IPR017981">
    <property type="entry name" value="GPCR_2-like_7TM"/>
</dbReference>
<feature type="transmembrane region" description="Helical" evidence="9">
    <location>
        <begin position="929"/>
        <end position="948"/>
    </location>
</feature>
<dbReference type="GO" id="GO:0004930">
    <property type="term" value="F:G protein-coupled receptor activity"/>
    <property type="evidence" value="ECO:0007669"/>
    <property type="project" value="InterPro"/>
</dbReference>
<feature type="transmembrane region" description="Helical" evidence="9">
    <location>
        <begin position="895"/>
        <end position="917"/>
    </location>
</feature>
<dbReference type="PANTHER" id="PTHR47767:SF1">
    <property type="entry name" value="ADHESION G PROTEIN-COUPLED RECEPTOR G7"/>
    <property type="match status" value="1"/>
</dbReference>
<accession>A0A8B7ZGG3</accession>
<dbReference type="PANTHER" id="PTHR47767">
    <property type="entry name" value="ADHESION G PROTEIN-COUPLED RECEPTOR G7"/>
    <property type="match status" value="1"/>
</dbReference>
<dbReference type="OrthoDB" id="10037534at2759"/>
<dbReference type="Gene3D" id="1.20.1070.10">
    <property type="entry name" value="Rhodopsin 7-helix transmembrane proteins"/>
    <property type="match status" value="1"/>
</dbReference>
<evidence type="ECO:0000313" key="14">
    <source>
        <dbReference type="RefSeq" id="XP_022103955.1"/>
    </source>
</evidence>
<evidence type="ECO:0000256" key="5">
    <source>
        <dbReference type="ARBA" id="ARBA00022989"/>
    </source>
</evidence>
<dbReference type="PROSITE" id="PS50261">
    <property type="entry name" value="G_PROTEIN_RECEP_F2_4"/>
    <property type="match status" value="1"/>
</dbReference>
<dbReference type="Gene3D" id="2.60.220.50">
    <property type="match status" value="1"/>
</dbReference>
<feature type="domain" description="GAIN-B" evidence="10">
    <location>
        <begin position="720"/>
        <end position="887"/>
    </location>
</feature>
<feature type="transmembrane region" description="Helical" evidence="9">
    <location>
        <begin position="1114"/>
        <end position="1137"/>
    </location>
</feature>
<feature type="transmembrane region" description="Helical" evidence="9">
    <location>
        <begin position="960"/>
        <end position="986"/>
    </location>
</feature>
<dbReference type="PROSITE" id="PS00650">
    <property type="entry name" value="G_PROTEIN_RECEP_F2_2"/>
    <property type="match status" value="1"/>
</dbReference>
<dbReference type="InterPro" id="IPR057244">
    <property type="entry name" value="GAIN_B"/>
</dbReference>
<evidence type="ECO:0000256" key="3">
    <source>
        <dbReference type="ARBA" id="ARBA00022729"/>
    </source>
</evidence>
<feature type="region of interest" description="Disordered" evidence="8">
    <location>
        <begin position="1"/>
        <end position="21"/>
    </location>
</feature>
<dbReference type="KEGG" id="aplc:110986417"/>
<gene>
    <name evidence="14" type="primary">LOC110986417</name>
</gene>
<feature type="compositionally biased region" description="Low complexity" evidence="8">
    <location>
        <begin position="189"/>
        <end position="207"/>
    </location>
</feature>
<feature type="region of interest" description="Disordered" evidence="8">
    <location>
        <begin position="63"/>
        <end position="86"/>
    </location>
</feature>
<dbReference type="Pfam" id="PF01825">
    <property type="entry name" value="GPS"/>
    <property type="match status" value="1"/>
</dbReference>
<keyword evidence="6 9" id="KW-0472">Membrane</keyword>
<evidence type="ECO:0000259" key="10">
    <source>
        <dbReference type="PROSITE" id="PS50221"/>
    </source>
</evidence>
<dbReference type="InterPro" id="IPR046338">
    <property type="entry name" value="GAIN_dom_sf"/>
</dbReference>
<dbReference type="InterPro" id="IPR017983">
    <property type="entry name" value="GPCR_2_secretin-like_CS"/>
</dbReference>
<dbReference type="InterPro" id="IPR003410">
    <property type="entry name" value="HYR_dom"/>
</dbReference>
<name>A0A8B7ZGG3_ACAPL</name>
<evidence type="ECO:0000256" key="1">
    <source>
        <dbReference type="ARBA" id="ARBA00004141"/>
    </source>
</evidence>
<keyword evidence="5 9" id="KW-1133">Transmembrane helix</keyword>
<evidence type="ECO:0000256" key="8">
    <source>
        <dbReference type="SAM" id="MobiDB-lite"/>
    </source>
</evidence>
<dbReference type="InterPro" id="IPR053066">
    <property type="entry name" value="ADGR_G7"/>
</dbReference>
<keyword evidence="4" id="KW-0677">Repeat</keyword>
<organism evidence="13 14">
    <name type="scientific">Acanthaster planci</name>
    <name type="common">Crown-of-thorns starfish</name>
    <dbReference type="NCBI Taxonomy" id="133434"/>
    <lineage>
        <taxon>Eukaryota</taxon>
        <taxon>Metazoa</taxon>
        <taxon>Echinodermata</taxon>
        <taxon>Eleutherozoa</taxon>
        <taxon>Asterozoa</taxon>
        <taxon>Asteroidea</taxon>
        <taxon>Valvatacea</taxon>
        <taxon>Valvatida</taxon>
        <taxon>Acanthasteridae</taxon>
        <taxon>Acanthaster</taxon>
    </lineage>
</organism>
<feature type="transmembrane region" description="Helical" evidence="9">
    <location>
        <begin position="1087"/>
        <end position="1108"/>
    </location>
</feature>
<dbReference type="Proteomes" id="UP000694845">
    <property type="component" value="Unplaced"/>
</dbReference>
<dbReference type="CDD" id="cd15040">
    <property type="entry name" value="7tmB2_Adhesion"/>
    <property type="match status" value="1"/>
</dbReference>
<dbReference type="GO" id="GO:0016020">
    <property type="term" value="C:membrane"/>
    <property type="evidence" value="ECO:0007669"/>
    <property type="project" value="UniProtKB-SubCell"/>
</dbReference>
<feature type="compositionally biased region" description="Low complexity" evidence="8">
    <location>
        <begin position="63"/>
        <end position="81"/>
    </location>
</feature>
<keyword evidence="3" id="KW-0732">Signal</keyword>
<reference evidence="14" key="1">
    <citation type="submission" date="2025-08" db="UniProtKB">
        <authorList>
            <consortium name="RefSeq"/>
        </authorList>
    </citation>
    <scope>IDENTIFICATION</scope>
</reference>
<dbReference type="Pfam" id="PF00002">
    <property type="entry name" value="7tm_2"/>
    <property type="match status" value="1"/>
</dbReference>
<dbReference type="GeneID" id="110986417"/>
<dbReference type="InterPro" id="IPR000832">
    <property type="entry name" value="GPCR_2_secretin-like"/>
</dbReference>
<evidence type="ECO:0000256" key="7">
    <source>
        <dbReference type="ARBA" id="ARBA00023157"/>
    </source>
</evidence>
<dbReference type="InterPro" id="IPR000203">
    <property type="entry name" value="GPS"/>
</dbReference>
<feature type="transmembrane region" description="Helical" evidence="9">
    <location>
        <begin position="1040"/>
        <end position="1066"/>
    </location>
</feature>
<evidence type="ECO:0000256" key="4">
    <source>
        <dbReference type="ARBA" id="ARBA00022737"/>
    </source>
</evidence>
<comment type="subcellular location">
    <subcellularLocation>
        <location evidence="1">Membrane</location>
        <topology evidence="1">Multi-pass membrane protein</topology>
    </subcellularLocation>
</comment>
<dbReference type="SMART" id="SM00303">
    <property type="entry name" value="GPS"/>
    <property type="match status" value="1"/>
</dbReference>
<dbReference type="AlphaFoldDB" id="A0A8B7ZGG3"/>
<evidence type="ECO:0000259" key="11">
    <source>
        <dbReference type="PROSITE" id="PS50261"/>
    </source>
</evidence>
<sequence>MELATNGSGTLTTDNTTDTTSTTEVAINSTMELATNGTLATDNTTDTTSTTEVDINGTMELATTGIPTTDNTTGTSTTRGTYEPFTEPSVNINITLESQTEQTTNTTRTNQITTEASTIEAATSGTMELATNGSGTLTTDNTTDTTSTTEVAINDTMELATNGTLTTDNTTDTTSTTEVAINGTMELATTGIPTTDNTTGTSTTRGTYEPFTEPSVNINITLESQTEQTTNTTLTNQITTEASTIEAATSGTMELATSGSGTLATDNTTDTTNTTEVATNGTMELATNGTLTTDNTTDTTSTTEVAINGTMELATTGIPTTDNTTSQVATTEKTTEAATIVYASTEQVITQEAATKDVATSDAIATEQATEATPIERTTEKATTAIATTEQQIVKATTETVATTDATTEDQAIEATTNMQATTDSASPGVDIKCPDSMDLDITDGSPTSLVTWPPPTVSSSTEAANCQPASGSQFSIGNTDVVCDVRDNFGNEARCSFTVAVTAWCPDDIYVISAGFVTFPETRLSETRNTLEECVKNDGTGTMHPRASRLCGGSVQTGAHWQQPVFIDCLQEQNVNEGLDELAEKPITDENVDDVSDALASLTNQTSGIDNKGVASAADILDGITKTGNPSPEVTSDVVQVVDNMLQVDDDSFESTGNASSRIVKSLEAQVSLVLSGGGNFSSVTHSLAVKALHVSSDSVGAHGVGMVARAGRDGEWLKEENINICPSQCDGDNPQSMIASIMLPKEIVDRLPSEPINVGQVPLSFMMYQNDKLFRSRNLLDQYATSYFRTVGSSIVVAAVDGVEIDNLPSNSSVLSTFSLLKVHEEKTDTPMNAECVFWDFKMHGGIGDWSNKGCHLVSSSQKRAVCSCNHLTSFAVLVDVFGQTRTSPALDIISKIGCGVSVISLIITIAVYIGIRSLRVKIPSRILICLCFSLLCLYLIFLVGIEQTSSGNGCLVVAVLLHYFTLASMAWMAVEATNMYLLLVKVINTISMRRFMLHASLAAWGAPLIIVVTILAVDYTQYQSKTYCFLKSGPAFLYGEMAIIGVVLLYNTIIFIMVLVSIYGRNQVRSTADQHRRRKASRRVQNALAISVLLGLTWSFGLLSVLEASNFAFQVLFSVFNSLQGLFIFLLFCLRQDNIRAILLGKLKSVDRSKHVFCLMSGGGKTPLAGKGTETTHGSTNSPSGIELLILSRTSASLYKWPSQFTRQPEYVDNQEHPFAVKQD</sequence>
<dbReference type="RefSeq" id="XP_022103955.1">
    <property type="nucleotide sequence ID" value="XM_022248263.1"/>
</dbReference>
<feature type="region of interest" description="Disordered" evidence="8">
    <location>
        <begin position="189"/>
        <end position="212"/>
    </location>
</feature>
<protein>
    <submittedName>
        <fullName evidence="14">Adhesion G-protein coupled receptor G4-like</fullName>
    </submittedName>
</protein>
<evidence type="ECO:0000256" key="2">
    <source>
        <dbReference type="ARBA" id="ARBA00022692"/>
    </source>
</evidence>
<evidence type="ECO:0000259" key="12">
    <source>
        <dbReference type="PROSITE" id="PS50825"/>
    </source>
</evidence>
<keyword evidence="13" id="KW-1185">Reference proteome</keyword>
<evidence type="ECO:0000256" key="9">
    <source>
        <dbReference type="SAM" id="Phobius"/>
    </source>
</evidence>
<feature type="domain" description="HYR" evidence="12">
    <location>
        <begin position="423"/>
        <end position="504"/>
    </location>
</feature>
<evidence type="ECO:0000313" key="13">
    <source>
        <dbReference type="Proteomes" id="UP000694845"/>
    </source>
</evidence>
<evidence type="ECO:0000256" key="6">
    <source>
        <dbReference type="ARBA" id="ARBA00023136"/>
    </source>
</evidence>
<dbReference type="OMA" id="HTNNTEC"/>
<dbReference type="Pfam" id="PF02494">
    <property type="entry name" value="HYR"/>
    <property type="match status" value="1"/>
</dbReference>
<dbReference type="SUPFAM" id="SSF81321">
    <property type="entry name" value="Family A G protein-coupled receptor-like"/>
    <property type="match status" value="1"/>
</dbReference>
<feature type="transmembrane region" description="Helical" evidence="9">
    <location>
        <begin position="998"/>
        <end position="1020"/>
    </location>
</feature>
<proteinExistence type="predicted"/>
<dbReference type="PROSITE" id="PS50825">
    <property type="entry name" value="HYR"/>
    <property type="match status" value="1"/>
</dbReference>
<dbReference type="PROSITE" id="PS50221">
    <property type="entry name" value="GAIN_B"/>
    <property type="match status" value="1"/>
</dbReference>
<feature type="domain" description="G-protein coupled receptors family 2 profile 2" evidence="11">
    <location>
        <begin position="893"/>
        <end position="1139"/>
    </location>
</feature>
<dbReference type="PRINTS" id="PR00249">
    <property type="entry name" value="GPCRSECRETIN"/>
</dbReference>
<keyword evidence="2 9" id="KW-0812">Transmembrane</keyword>
<dbReference type="GO" id="GO:0007166">
    <property type="term" value="P:cell surface receptor signaling pathway"/>
    <property type="evidence" value="ECO:0007669"/>
    <property type="project" value="InterPro"/>
</dbReference>